<evidence type="ECO:0000313" key="1">
    <source>
        <dbReference type="EMBL" id="ASU79175.1"/>
    </source>
</evidence>
<organism evidence="1 4">
    <name type="scientific">Actinopolyspora erythraea</name>
    <dbReference type="NCBI Taxonomy" id="414996"/>
    <lineage>
        <taxon>Bacteria</taxon>
        <taxon>Bacillati</taxon>
        <taxon>Actinomycetota</taxon>
        <taxon>Actinomycetes</taxon>
        <taxon>Actinopolysporales</taxon>
        <taxon>Actinopolysporaceae</taxon>
        <taxon>Actinopolyspora</taxon>
    </lineage>
</organism>
<keyword evidence="3" id="KW-1185">Reference proteome</keyword>
<evidence type="ECO:0000313" key="2">
    <source>
        <dbReference type="EMBL" id="KGI80645.1"/>
    </source>
</evidence>
<evidence type="ECO:0008006" key="5">
    <source>
        <dbReference type="Google" id="ProtNLM"/>
    </source>
</evidence>
<dbReference type="EMBL" id="JPMV01000028">
    <property type="protein sequence ID" value="KGI80645.1"/>
    <property type="molecule type" value="Genomic_DNA"/>
</dbReference>
<reference evidence="1 4" key="2">
    <citation type="submission" date="2017-08" db="EMBL/GenBank/DDBJ databases">
        <title>The complete genome sequence of moderately halophilic actinomycete Actinopolyspora erythraea YIM 90600, the producer of novel erythromycin, novel actinopolysporins A-C and tubercidin.</title>
        <authorList>
            <person name="Yin M."/>
            <person name="Tang S."/>
        </authorList>
    </citation>
    <scope>NUCLEOTIDE SEQUENCE [LARGE SCALE GENOMIC DNA]</scope>
    <source>
        <strain evidence="1 4">YIM 90600</strain>
    </source>
</reference>
<evidence type="ECO:0000313" key="3">
    <source>
        <dbReference type="Proteomes" id="UP000029737"/>
    </source>
</evidence>
<dbReference type="EMBL" id="CP022752">
    <property type="protein sequence ID" value="ASU79175.1"/>
    <property type="molecule type" value="Genomic_DNA"/>
</dbReference>
<name>A0A099D5M1_9ACTN</name>
<dbReference type="AlphaFoldDB" id="A0A099D5M1"/>
<evidence type="ECO:0000313" key="4">
    <source>
        <dbReference type="Proteomes" id="UP000215043"/>
    </source>
</evidence>
<dbReference type="SUPFAM" id="SSF102405">
    <property type="entry name" value="MCP/YpsA-like"/>
    <property type="match status" value="1"/>
</dbReference>
<gene>
    <name evidence="1" type="ORF">CDG81_13745</name>
    <name evidence="2" type="ORF">IL38_16060</name>
</gene>
<proteinExistence type="predicted"/>
<dbReference type="Gene3D" id="3.40.50.450">
    <property type="match status" value="1"/>
</dbReference>
<dbReference type="HOGENOM" id="CLU_1551990_0_0_11"/>
<protein>
    <recommendedName>
        <fullName evidence="5">DUF2493 domain-containing protein</fullName>
    </recommendedName>
</protein>
<dbReference type="OrthoDB" id="643483at2"/>
<dbReference type="KEGG" id="aey:CDG81_13745"/>
<sequence length="172" mass="19311">MEHVPPWGRVACTGHRPQHLPTGSQQWLFGEFVRIAVRLREEYGTTIALSGGSAGADLLWAEAAQEAGLTTWLYLPCPDLDARWARPWRNRLAAAVDGAGRVVMLGTRYCVQLLHERNARLVADSEAVVAAHDPCHRSGGSLSTMRRAWDQHRPILRVDVRNRRTTFVTRRP</sequence>
<reference evidence="2 3" key="1">
    <citation type="journal article" date="2014" name="PLoS ONE">
        <title>Identification and Characterization of a New Erythromycin Biosynthetic Gene Cluster in Actinopolyspora erythraea YIM90600, a Novel Erythronolide-Producing Halophilic Actinomycete Isolated from Salt Field.</title>
        <authorList>
            <person name="Chen D."/>
            <person name="Feng J."/>
            <person name="Huang L."/>
            <person name="Zhang Q."/>
            <person name="Wu J."/>
            <person name="Zhu X."/>
            <person name="Duan Y."/>
            <person name="Xu Z."/>
        </authorList>
    </citation>
    <scope>NUCLEOTIDE SEQUENCE [LARGE SCALE GENOMIC DNA]</scope>
    <source>
        <strain evidence="2 3">YIM90600</strain>
    </source>
</reference>
<dbReference type="Proteomes" id="UP000215043">
    <property type="component" value="Chromosome"/>
</dbReference>
<dbReference type="eggNOG" id="COG4474">
    <property type="taxonomic scope" value="Bacteria"/>
</dbReference>
<accession>A0A099D5M1</accession>
<dbReference type="Proteomes" id="UP000029737">
    <property type="component" value="Unassembled WGS sequence"/>
</dbReference>